<dbReference type="NCBIfam" id="TIGR01256">
    <property type="entry name" value="modA"/>
    <property type="match status" value="1"/>
</dbReference>
<evidence type="ECO:0000256" key="1">
    <source>
        <dbReference type="ARBA" id="ARBA00022723"/>
    </source>
</evidence>
<feature type="non-terminal residue" evidence="4">
    <location>
        <position position="182"/>
    </location>
</feature>
<feature type="transmembrane region" description="Helical" evidence="3">
    <location>
        <begin position="9"/>
        <end position="27"/>
    </location>
</feature>
<dbReference type="Pfam" id="PF13531">
    <property type="entry name" value="SBP_bac_11"/>
    <property type="match status" value="1"/>
</dbReference>
<dbReference type="GO" id="GO:0046872">
    <property type="term" value="F:metal ion binding"/>
    <property type="evidence" value="ECO:0007669"/>
    <property type="project" value="UniProtKB-KW"/>
</dbReference>
<dbReference type="PANTHER" id="PTHR30632:SF0">
    <property type="entry name" value="SULFATE-BINDING PROTEIN"/>
    <property type="match status" value="1"/>
</dbReference>
<keyword evidence="3" id="KW-1133">Transmembrane helix</keyword>
<keyword evidence="1" id="KW-0479">Metal-binding</keyword>
<accession>A0A382UFY1</accession>
<dbReference type="InterPro" id="IPR050682">
    <property type="entry name" value="ModA/WtpA"/>
</dbReference>
<dbReference type="InterPro" id="IPR005950">
    <property type="entry name" value="ModA"/>
</dbReference>
<dbReference type="AlphaFoldDB" id="A0A382UFY1"/>
<reference evidence="4" key="1">
    <citation type="submission" date="2018-05" db="EMBL/GenBank/DDBJ databases">
        <authorList>
            <person name="Lanie J.A."/>
            <person name="Ng W.-L."/>
            <person name="Kazmierczak K.M."/>
            <person name="Andrzejewski T.M."/>
            <person name="Davidsen T.M."/>
            <person name="Wayne K.J."/>
            <person name="Tettelin H."/>
            <person name="Glass J.I."/>
            <person name="Rusch D."/>
            <person name="Podicherti R."/>
            <person name="Tsui H.-C.T."/>
            <person name="Winkler M.E."/>
        </authorList>
    </citation>
    <scope>NUCLEOTIDE SEQUENCE</scope>
</reference>
<dbReference type="PANTHER" id="PTHR30632">
    <property type="entry name" value="MOLYBDATE-BINDING PERIPLASMIC PROTEIN"/>
    <property type="match status" value="1"/>
</dbReference>
<dbReference type="SUPFAM" id="SSF53850">
    <property type="entry name" value="Periplasmic binding protein-like II"/>
    <property type="match status" value="1"/>
</dbReference>
<keyword evidence="2" id="KW-0732">Signal</keyword>
<dbReference type="GO" id="GO:0030973">
    <property type="term" value="F:molybdate ion binding"/>
    <property type="evidence" value="ECO:0007669"/>
    <property type="project" value="TreeGrafter"/>
</dbReference>
<protein>
    <recommendedName>
        <fullName evidence="5">Molybdate ABC transporter substrate-binding protein</fullName>
    </recommendedName>
</protein>
<gene>
    <name evidence="4" type="ORF">METZ01_LOCUS385485</name>
</gene>
<evidence type="ECO:0000313" key="4">
    <source>
        <dbReference type="EMBL" id="SVD32631.1"/>
    </source>
</evidence>
<evidence type="ECO:0000256" key="3">
    <source>
        <dbReference type="SAM" id="Phobius"/>
    </source>
</evidence>
<name>A0A382UFY1_9ZZZZ</name>
<keyword evidence="3" id="KW-0812">Transmembrane</keyword>
<evidence type="ECO:0000256" key="2">
    <source>
        <dbReference type="ARBA" id="ARBA00022729"/>
    </source>
</evidence>
<sequence>MKLLFTRNALLLSFSIFIILIILFFLYSEVNRSSSVSKVVVFSAISLQDVVEEIKSSFESQKNVEISVNYSGSQKLARQIAAGADADIFLSAGILPRDFLNESNLVSSTSFFASNRLVLVASEDFSYDIKNVQDIIDLPVERISIANPELAPVGVYAKDVLKYYKIWESFKEKIIFANNTRD</sequence>
<proteinExistence type="predicted"/>
<dbReference type="GO" id="GO:0015689">
    <property type="term" value="P:molybdate ion transport"/>
    <property type="evidence" value="ECO:0007669"/>
    <property type="project" value="InterPro"/>
</dbReference>
<dbReference type="Gene3D" id="3.40.190.10">
    <property type="entry name" value="Periplasmic binding protein-like II"/>
    <property type="match status" value="2"/>
</dbReference>
<evidence type="ECO:0008006" key="5">
    <source>
        <dbReference type="Google" id="ProtNLM"/>
    </source>
</evidence>
<dbReference type="EMBL" id="UINC01143611">
    <property type="protein sequence ID" value="SVD32631.1"/>
    <property type="molecule type" value="Genomic_DNA"/>
</dbReference>
<organism evidence="4">
    <name type="scientific">marine metagenome</name>
    <dbReference type="NCBI Taxonomy" id="408172"/>
    <lineage>
        <taxon>unclassified sequences</taxon>
        <taxon>metagenomes</taxon>
        <taxon>ecological metagenomes</taxon>
    </lineage>
</organism>
<keyword evidence="3" id="KW-0472">Membrane</keyword>